<dbReference type="Gene3D" id="3.10.310.10">
    <property type="entry name" value="Diaminopimelate Epimerase, Chain A, domain 1"/>
    <property type="match status" value="2"/>
</dbReference>
<organism evidence="4 7">
    <name type="scientific">Flavonifractor plautii</name>
    <name type="common">Fusobacterium plautii</name>
    <dbReference type="NCBI Taxonomy" id="292800"/>
    <lineage>
        <taxon>Bacteria</taxon>
        <taxon>Bacillati</taxon>
        <taxon>Bacillota</taxon>
        <taxon>Clostridia</taxon>
        <taxon>Eubacteriales</taxon>
        <taxon>Oscillospiraceae</taxon>
        <taxon>Flavonifractor</taxon>
    </lineage>
</organism>
<evidence type="ECO:0000256" key="2">
    <source>
        <dbReference type="ARBA" id="ARBA00023235"/>
    </source>
</evidence>
<dbReference type="Proteomes" id="UP000434475">
    <property type="component" value="Unassembled WGS sequence"/>
</dbReference>
<evidence type="ECO:0000313" key="4">
    <source>
        <dbReference type="EMBL" id="MSB21598.1"/>
    </source>
</evidence>
<dbReference type="EMBL" id="WKPO01000009">
    <property type="protein sequence ID" value="MSB48659.1"/>
    <property type="molecule type" value="Genomic_DNA"/>
</dbReference>
<dbReference type="NCBIfam" id="TIGR00654">
    <property type="entry name" value="PhzF_family"/>
    <property type="match status" value="1"/>
</dbReference>
<dbReference type="PANTHER" id="PTHR13774">
    <property type="entry name" value="PHENAZINE BIOSYNTHESIS PROTEIN"/>
    <property type="match status" value="1"/>
</dbReference>
<gene>
    <name evidence="5" type="ORF">GKE90_08085</name>
    <name evidence="4" type="ORF">GKE97_19090</name>
</gene>
<accession>A0A6I2R4J1</accession>
<protein>
    <submittedName>
        <fullName evidence="4">PhzF family phenazine biosynthesis isomerase</fullName>
    </submittedName>
</protein>
<comment type="caution">
    <text evidence="4">The sequence shown here is derived from an EMBL/GenBank/DDBJ whole genome shotgun (WGS) entry which is preliminary data.</text>
</comment>
<dbReference type="GO" id="GO:0016853">
    <property type="term" value="F:isomerase activity"/>
    <property type="evidence" value="ECO:0007669"/>
    <property type="project" value="UniProtKB-KW"/>
</dbReference>
<dbReference type="Pfam" id="PF02567">
    <property type="entry name" value="PhzC-PhzF"/>
    <property type="match status" value="1"/>
</dbReference>
<dbReference type="EMBL" id="WKPR01000024">
    <property type="protein sequence ID" value="MSB21598.1"/>
    <property type="molecule type" value="Genomic_DNA"/>
</dbReference>
<dbReference type="Proteomes" id="UP000429811">
    <property type="component" value="Unassembled WGS sequence"/>
</dbReference>
<dbReference type="PANTHER" id="PTHR13774:SF39">
    <property type="entry name" value="BIOSYNTHESIS PROTEIN, PUTATIVE-RELATED"/>
    <property type="match status" value="1"/>
</dbReference>
<dbReference type="GO" id="GO:0005737">
    <property type="term" value="C:cytoplasm"/>
    <property type="evidence" value="ECO:0007669"/>
    <property type="project" value="TreeGrafter"/>
</dbReference>
<evidence type="ECO:0000313" key="7">
    <source>
        <dbReference type="Proteomes" id="UP000434475"/>
    </source>
</evidence>
<dbReference type="PIRSF" id="PIRSF016184">
    <property type="entry name" value="PhzC_PhzF"/>
    <property type="match status" value="1"/>
</dbReference>
<dbReference type="AlphaFoldDB" id="A0A6I2R4J1"/>
<dbReference type="InterPro" id="IPR003719">
    <property type="entry name" value="Phenazine_PhzF-like"/>
</dbReference>
<evidence type="ECO:0000313" key="6">
    <source>
        <dbReference type="Proteomes" id="UP000429811"/>
    </source>
</evidence>
<evidence type="ECO:0000313" key="5">
    <source>
        <dbReference type="EMBL" id="MSB48659.1"/>
    </source>
</evidence>
<dbReference type="SUPFAM" id="SSF54506">
    <property type="entry name" value="Diaminopimelate epimerase-like"/>
    <property type="match status" value="1"/>
</dbReference>
<reference evidence="6 7" key="1">
    <citation type="journal article" date="2019" name="Nat. Med.">
        <title>A library of human gut bacterial isolates paired with longitudinal multiomics data enables mechanistic microbiome research.</title>
        <authorList>
            <person name="Poyet M."/>
            <person name="Groussin M."/>
            <person name="Gibbons S.M."/>
            <person name="Avila-Pacheco J."/>
            <person name="Jiang X."/>
            <person name="Kearney S.M."/>
            <person name="Perrotta A.R."/>
            <person name="Berdy B."/>
            <person name="Zhao S."/>
            <person name="Lieberman T.D."/>
            <person name="Swanson P.K."/>
            <person name="Smith M."/>
            <person name="Roesemann S."/>
            <person name="Alexander J.E."/>
            <person name="Rich S.A."/>
            <person name="Livny J."/>
            <person name="Vlamakis H."/>
            <person name="Clish C."/>
            <person name="Bullock K."/>
            <person name="Deik A."/>
            <person name="Scott J."/>
            <person name="Pierce K.A."/>
            <person name="Xavier R.J."/>
            <person name="Alm E.J."/>
        </authorList>
    </citation>
    <scope>NUCLEOTIDE SEQUENCE [LARGE SCALE GENOMIC DNA]</scope>
    <source>
        <strain evidence="4 7">BIOML-A2</strain>
        <strain evidence="5 6">BIOML-A5</strain>
    </source>
</reference>
<evidence type="ECO:0000256" key="1">
    <source>
        <dbReference type="ARBA" id="ARBA00008270"/>
    </source>
</evidence>
<comment type="similarity">
    <text evidence="1">Belongs to the PhzF family.</text>
</comment>
<feature type="active site" evidence="3">
    <location>
        <position position="51"/>
    </location>
</feature>
<name>A0A6I2R4J1_FLAPL</name>
<evidence type="ECO:0000256" key="3">
    <source>
        <dbReference type="PIRSR" id="PIRSR016184-1"/>
    </source>
</evidence>
<keyword evidence="2 4" id="KW-0413">Isomerase</keyword>
<proteinExistence type="inferred from homology"/>
<sequence length="291" mass="31353">MGELNMELFVADAFTTRRFSGNQAGVALLGEADFPEEGFMRALAGELKHSETAFVRRTGEGSFHIRYFTPAEEVDLCGHATIASFTVLRERRAIGPGTYALHTRSGDLSIQVGADAVWMDMAPPADGRSFSEEEQAELYAAYGLSLADRPEGLEAQAVSTGLLDILLPVRDLAALERAEQNEGEVTRLSERYGVVGVHMFCPSTPDAAAHCRNFAPLYAIPEEAATGTSNGALTYYLYRRGLTAAGAENRFVQGEKMGKPSEILSRLTDGGDGVKVQVGGRAVLALRCELL</sequence>